<dbReference type="PANTHER" id="PTHR45913:SF21">
    <property type="entry name" value="DUF4371 DOMAIN-CONTAINING PROTEIN"/>
    <property type="match status" value="1"/>
</dbReference>
<feature type="non-terminal residue" evidence="1">
    <location>
        <position position="1"/>
    </location>
</feature>
<organism evidence="1 2">
    <name type="scientific">Polyodon spathula</name>
    <name type="common">North American paddlefish</name>
    <name type="synonym">Squalus spathula</name>
    <dbReference type="NCBI Taxonomy" id="7913"/>
    <lineage>
        <taxon>Eukaryota</taxon>
        <taxon>Metazoa</taxon>
        <taxon>Chordata</taxon>
        <taxon>Craniata</taxon>
        <taxon>Vertebrata</taxon>
        <taxon>Euteleostomi</taxon>
        <taxon>Actinopterygii</taxon>
        <taxon>Chondrostei</taxon>
        <taxon>Acipenseriformes</taxon>
        <taxon>Polyodontidae</taxon>
        <taxon>Polyodon</taxon>
    </lineage>
</organism>
<proteinExistence type="predicted"/>
<dbReference type="Proteomes" id="UP001166093">
    <property type="component" value="Unassembled WGS sequence"/>
</dbReference>
<name>A0ABS2XW01_POLSP</name>
<comment type="caution">
    <text evidence="1">The sequence shown here is derived from an EMBL/GenBank/DDBJ whole genome shotgun (WGS) entry which is preliminary data.</text>
</comment>
<dbReference type="Pfam" id="PF04908">
    <property type="entry name" value="SH3BGR"/>
    <property type="match status" value="1"/>
</dbReference>
<reference evidence="1" key="1">
    <citation type="journal article" date="2021" name="Cell">
        <title>Tracing the genetic footprints of vertebrate landing in non-teleost ray-finned fishes.</title>
        <authorList>
            <person name="Bi X."/>
            <person name="Wang K."/>
            <person name="Yang L."/>
            <person name="Pan H."/>
            <person name="Jiang H."/>
            <person name="Wei Q."/>
            <person name="Fang M."/>
            <person name="Yu H."/>
            <person name="Zhu C."/>
            <person name="Cai Y."/>
            <person name="He Y."/>
            <person name="Gan X."/>
            <person name="Zeng H."/>
            <person name="Yu D."/>
            <person name="Zhu Y."/>
            <person name="Jiang H."/>
            <person name="Qiu Q."/>
            <person name="Yang H."/>
            <person name="Zhang Y.E."/>
            <person name="Wang W."/>
            <person name="Zhu M."/>
            <person name="He S."/>
            <person name="Zhang G."/>
        </authorList>
    </citation>
    <scope>NUCLEOTIDE SEQUENCE</scope>
    <source>
        <strain evidence="1">Pddl_001</strain>
    </source>
</reference>
<dbReference type="Gene3D" id="3.40.30.10">
    <property type="entry name" value="Glutaredoxin"/>
    <property type="match status" value="1"/>
</dbReference>
<evidence type="ECO:0000313" key="1">
    <source>
        <dbReference type="EMBL" id="MBN3278313.1"/>
    </source>
</evidence>
<dbReference type="EMBL" id="JAAWVQ010078779">
    <property type="protein sequence ID" value="MBN3278313.1"/>
    <property type="molecule type" value="Genomic_DNA"/>
</dbReference>
<gene>
    <name evidence="1" type="primary">Gtf2ird2_5</name>
    <name evidence="1" type="ORF">GTO93_0004864</name>
</gene>
<sequence>MLGKKIGFIAIFFNYHCIIHLQTLCAKVLNFQHVMSVVVKIVNSIRARALQHRLFKTLLYSDLILNSEVQWLSKGKVLECFQELLPKIKKSFWKKEMNTTKNCDQQWLTDLAFLVNVFRRKLRLWSAQIKMGVFTQFPGLAKKQEEHALFDKDIEWTGTTLPNILSAYHPPYQTGLFFQDVGAKDRITVLVCGSMSNEKLPLLVIGKSKNPRCFKNVRTLPCDYKANNRARMTVKQQQHAIFQYLDSMKIKYNLIDIATSNDLKEEMYRKTGKTEIMPPQIFNGDIYCGVSTACLSLV</sequence>
<feature type="non-terminal residue" evidence="1">
    <location>
        <position position="298"/>
    </location>
</feature>
<dbReference type="PANTHER" id="PTHR45913">
    <property type="entry name" value="EPM2A-INTERACTING PROTEIN 1"/>
    <property type="match status" value="1"/>
</dbReference>
<protein>
    <submittedName>
        <fullName evidence="1">GT2D2 protein</fullName>
    </submittedName>
</protein>
<evidence type="ECO:0000313" key="2">
    <source>
        <dbReference type="Proteomes" id="UP001166093"/>
    </source>
</evidence>
<dbReference type="InterPro" id="IPR006993">
    <property type="entry name" value="Glut_rich_SH3-bd"/>
</dbReference>
<dbReference type="SUPFAM" id="SSF52833">
    <property type="entry name" value="Thioredoxin-like"/>
    <property type="match status" value="1"/>
</dbReference>
<keyword evidence="2" id="KW-1185">Reference proteome</keyword>
<dbReference type="InterPro" id="IPR036249">
    <property type="entry name" value="Thioredoxin-like_sf"/>
</dbReference>
<accession>A0ABS2XW01</accession>